<organism evidence="1 2">
    <name type="scientific">Halocatena marina</name>
    <dbReference type="NCBI Taxonomy" id="2934937"/>
    <lineage>
        <taxon>Archaea</taxon>
        <taxon>Methanobacteriati</taxon>
        <taxon>Methanobacteriota</taxon>
        <taxon>Stenosarchaea group</taxon>
        <taxon>Halobacteria</taxon>
        <taxon>Halobacteriales</taxon>
        <taxon>Natronomonadaceae</taxon>
        <taxon>Halocatena</taxon>
    </lineage>
</organism>
<sequence length="92" mass="10688">MEEQYVSFHEIEDGVATLVLYKPEGPSELFHYQLDELPAGVDRDQFGGKFRPEFDDDGEIAALHYDEDLTQQKQEEVQSELEEYREMIDDSG</sequence>
<evidence type="ECO:0008006" key="3">
    <source>
        <dbReference type="Google" id="ProtNLM"/>
    </source>
</evidence>
<name>A0ABD5YSH6_9EURY</name>
<proteinExistence type="predicted"/>
<dbReference type="RefSeq" id="WP_264555881.1">
    <property type="nucleotide sequence ID" value="NZ_CP109979.1"/>
</dbReference>
<dbReference type="AlphaFoldDB" id="A0ABD5YSH6"/>
<dbReference type="GeneID" id="76200557"/>
<dbReference type="Proteomes" id="UP001596417">
    <property type="component" value="Unassembled WGS sequence"/>
</dbReference>
<accession>A0ABD5YSH6</accession>
<keyword evidence="2" id="KW-1185">Reference proteome</keyword>
<dbReference type="EMBL" id="JBHTAX010000001">
    <property type="protein sequence ID" value="MFC7190892.1"/>
    <property type="molecule type" value="Genomic_DNA"/>
</dbReference>
<comment type="caution">
    <text evidence="1">The sequence shown here is derived from an EMBL/GenBank/DDBJ whole genome shotgun (WGS) entry which is preliminary data.</text>
</comment>
<evidence type="ECO:0000313" key="2">
    <source>
        <dbReference type="Proteomes" id="UP001596417"/>
    </source>
</evidence>
<protein>
    <recommendedName>
        <fullName evidence="3">DUF3006 domain-containing protein</fullName>
    </recommendedName>
</protein>
<gene>
    <name evidence="1" type="ORF">ACFQL7_14340</name>
</gene>
<reference evidence="1 2" key="1">
    <citation type="journal article" date="2019" name="Int. J. Syst. Evol. Microbiol.">
        <title>The Global Catalogue of Microorganisms (GCM) 10K type strain sequencing project: providing services to taxonomists for standard genome sequencing and annotation.</title>
        <authorList>
            <consortium name="The Broad Institute Genomics Platform"/>
            <consortium name="The Broad Institute Genome Sequencing Center for Infectious Disease"/>
            <person name="Wu L."/>
            <person name="Ma J."/>
        </authorList>
    </citation>
    <scope>NUCLEOTIDE SEQUENCE [LARGE SCALE GENOMIC DNA]</scope>
    <source>
        <strain evidence="1 2">RDMS1</strain>
    </source>
</reference>
<evidence type="ECO:0000313" key="1">
    <source>
        <dbReference type="EMBL" id="MFC7190892.1"/>
    </source>
</evidence>